<dbReference type="EMBL" id="QYYH01000077">
    <property type="protein sequence ID" value="RJY12223.1"/>
    <property type="molecule type" value="Genomic_DNA"/>
</dbReference>
<evidence type="ECO:0000313" key="2">
    <source>
        <dbReference type="Proteomes" id="UP000273022"/>
    </source>
</evidence>
<dbReference type="AlphaFoldDB" id="A0A3A6TBI8"/>
<comment type="caution">
    <text evidence="1">The sequence shown here is derived from an EMBL/GenBank/DDBJ whole genome shotgun (WGS) entry which is preliminary data.</text>
</comment>
<name>A0A3A6TBI8_9GAMM</name>
<proteinExistence type="predicted"/>
<reference evidence="1 2" key="1">
    <citation type="submission" date="2018-09" db="EMBL/GenBank/DDBJ databases">
        <title>Phylogeny of the Shewanellaceae, and recommendation for two new genera, Pseudoshewanella and Parashewanella.</title>
        <authorList>
            <person name="Wang G."/>
        </authorList>
    </citation>
    <scope>NUCLEOTIDE SEQUENCE [LARGE SCALE GENOMIC DNA]</scope>
    <source>
        <strain evidence="1 2">KCTC 22492</strain>
    </source>
</reference>
<accession>A0A3A6TBI8</accession>
<sequence>MSLTIKELAALSGVIGTWVTAIVAFRGINTWRTKMNLEIVEEFLVALYQYEYALLDLRRPYSNYSEFSRSRGAFEQLVLRYNVRTEQLKFARDGLNRTRIKVQVRWGDFANLKISHLFYLEGLLQHQINILLMAEDPHNSSELRREYYSQLDREILYAKQNEKDDNFAIDIRVEAHEIKKSMSEKVLPKNTITSIFYFPVYCLKKMIKSLSS</sequence>
<dbReference type="Proteomes" id="UP000273022">
    <property type="component" value="Unassembled WGS sequence"/>
</dbReference>
<protein>
    <submittedName>
        <fullName evidence="1">Uncharacterized protein</fullName>
    </submittedName>
</protein>
<evidence type="ECO:0000313" key="1">
    <source>
        <dbReference type="EMBL" id="RJY12223.1"/>
    </source>
</evidence>
<keyword evidence="2" id="KW-1185">Reference proteome</keyword>
<gene>
    <name evidence="1" type="ORF">D5R81_12665</name>
</gene>
<organism evidence="1 2">
    <name type="scientific">Parashewanella spongiae</name>
    <dbReference type="NCBI Taxonomy" id="342950"/>
    <lineage>
        <taxon>Bacteria</taxon>
        <taxon>Pseudomonadati</taxon>
        <taxon>Pseudomonadota</taxon>
        <taxon>Gammaproteobacteria</taxon>
        <taxon>Alteromonadales</taxon>
        <taxon>Shewanellaceae</taxon>
        <taxon>Parashewanella</taxon>
    </lineage>
</organism>
<dbReference type="RefSeq" id="WP_121854003.1">
    <property type="nucleotide sequence ID" value="NZ_CP037952.1"/>
</dbReference>